<dbReference type="Proteomes" id="UP001306592">
    <property type="component" value="Unassembled WGS sequence"/>
</dbReference>
<name>A0ABU8D9Q1_ERWAP</name>
<dbReference type="InterPro" id="IPR005546">
    <property type="entry name" value="Autotransporte_beta"/>
</dbReference>
<protein>
    <submittedName>
        <fullName evidence="3">Autotransporter outer membrane beta-barrel domain-containing protein</fullName>
    </submittedName>
</protein>
<dbReference type="RefSeq" id="WP_336202191.1">
    <property type="nucleotide sequence ID" value="NZ_JBANEI010000001.1"/>
</dbReference>
<feature type="domain" description="Autotransporter" evidence="2">
    <location>
        <begin position="552"/>
        <end position="840"/>
    </location>
</feature>
<gene>
    <name evidence="3" type="ORF">V8N49_01000</name>
</gene>
<accession>A0ABU8D9Q1</accession>
<evidence type="ECO:0000256" key="1">
    <source>
        <dbReference type="SAM" id="MobiDB-lite"/>
    </source>
</evidence>
<proteinExistence type="predicted"/>
<dbReference type="PROSITE" id="PS51208">
    <property type="entry name" value="AUTOTRANSPORTER"/>
    <property type="match status" value="1"/>
</dbReference>
<evidence type="ECO:0000313" key="3">
    <source>
        <dbReference type="EMBL" id="MEI2680252.1"/>
    </source>
</evidence>
<feature type="region of interest" description="Disordered" evidence="1">
    <location>
        <begin position="1"/>
        <end position="38"/>
    </location>
</feature>
<feature type="region of interest" description="Disordered" evidence="1">
    <location>
        <begin position="61"/>
        <end position="90"/>
    </location>
</feature>
<dbReference type="SMART" id="SM00869">
    <property type="entry name" value="Autotransporter"/>
    <property type="match status" value="1"/>
</dbReference>
<dbReference type="SUPFAM" id="SSF103515">
    <property type="entry name" value="Autotransporter"/>
    <property type="match status" value="1"/>
</dbReference>
<keyword evidence="4" id="KW-1185">Reference proteome</keyword>
<sequence>MDGTKGSGGEGGWGGSGGSGGPGGNGGHGGAGAAGANGGNGAQGGHALLSLNHSRLTVNNHLQAGGAGGEGSRGGNGAQQGNNGVTYSGKGGEGANGGMGGAGAAGGNGGNALIHVTDSTLSLHSITLGGNGASGGQGGDAALNAPGGMGGAGGHGGQASLRFENSKILNGGIMQLGGNGGKTGSDGSDAGATAAGRGGQGGNAGNGYAQFNGGSGQIATDIQLGGKNGGAGQAGSGQLTITAGSFSANSLSIGQADTQNSSDNQYLQTGGIFTTERSALHAGALRIDGGLYASSLLDASRGLIEVTKQAAAIIGTRQLNAERWQQGAEWMAQQQAAPFDGTLVIAAGQSANLSSADVGWSVGSNDHQQHFAGSSLTVISAKPYVGQRSAPLLTGEGRIDTNAKMMVIADDNLKTTEAFTASLGGSARDGFWQQQNIVSTSRLLNMIASSSGNAHRLSAEQAALPLLPQDTADLLADMAKQQGVNTHSADASQRFVSQVMDIRFIRDRVVASRVVQSALHMASVIGVQHTTFMALSAAEQAVARHLASDLHDSSSGGNLWATLLSDNSSSHGFSSGEWQARAATHLGGVALGSDYRTDGGDYGSLTSGIALNAGGGKSSSRGNVSPTRNDFNFWGSALYSSWQLDAASVMADVSYTGSHNRLKQQTPAGVDGSALRAGVNSWAVSSGIKVNYLWQSGLADVEPHAGVRYTLLKSEGFKTHNELGNLFDTASGSQSIWSFPLGVSLSKAFTTSAGYQIKPIIDLTWTGNSGDVTAKSRSWMPGEEGSSSTTHSTITDHSVFSGNVGIELSHQQLGYSLNYQLNESSHTSDNIIQAGVKFSF</sequence>
<reference evidence="3 4" key="1">
    <citation type="submission" date="2024-02" db="EMBL/GenBank/DDBJ databases">
        <title>First report Erwinia aphidicola in onion in Chile.</title>
        <authorList>
            <person name="Valenzuela M."/>
            <person name="Pena M."/>
            <person name="Dutta B."/>
        </authorList>
    </citation>
    <scope>NUCLEOTIDE SEQUENCE [LARGE SCALE GENOMIC DNA]</scope>
    <source>
        <strain evidence="3 4">QCJ3A</strain>
    </source>
</reference>
<dbReference type="InterPro" id="IPR036709">
    <property type="entry name" value="Autotransporte_beta_dom_sf"/>
</dbReference>
<evidence type="ECO:0000259" key="2">
    <source>
        <dbReference type="PROSITE" id="PS51208"/>
    </source>
</evidence>
<feature type="region of interest" description="Disordered" evidence="1">
    <location>
        <begin position="179"/>
        <end position="198"/>
    </location>
</feature>
<dbReference type="EMBL" id="JBANEI010000001">
    <property type="protein sequence ID" value="MEI2680252.1"/>
    <property type="molecule type" value="Genomic_DNA"/>
</dbReference>
<feature type="compositionally biased region" description="Gly residues" evidence="1">
    <location>
        <begin position="65"/>
        <end position="78"/>
    </location>
</feature>
<feature type="compositionally biased region" description="Low complexity" evidence="1">
    <location>
        <begin position="185"/>
        <end position="195"/>
    </location>
</feature>
<comment type="caution">
    <text evidence="3">The sequence shown here is derived from an EMBL/GenBank/DDBJ whole genome shotgun (WGS) entry which is preliminary data.</text>
</comment>
<evidence type="ECO:0000313" key="4">
    <source>
        <dbReference type="Proteomes" id="UP001306592"/>
    </source>
</evidence>
<dbReference type="Gene3D" id="2.40.128.130">
    <property type="entry name" value="Autotransporter beta-domain"/>
    <property type="match status" value="1"/>
</dbReference>
<organism evidence="3 4">
    <name type="scientific">Erwinia aphidicola</name>
    <dbReference type="NCBI Taxonomy" id="68334"/>
    <lineage>
        <taxon>Bacteria</taxon>
        <taxon>Pseudomonadati</taxon>
        <taxon>Pseudomonadota</taxon>
        <taxon>Gammaproteobacteria</taxon>
        <taxon>Enterobacterales</taxon>
        <taxon>Erwiniaceae</taxon>
        <taxon>Erwinia</taxon>
    </lineage>
</organism>